<dbReference type="InterPro" id="IPR006938">
    <property type="entry name" value="DUF624"/>
</dbReference>
<sequence>MNYSGFMGGLFALAEWIMRFSVINMLWIVTNLPILLIVFMMILTPSNLAIVVQAVPLAILLPILFFPSLTAVFATVRDWILDKEQPSLVKAYWKHLTRNYKNSFFSGAILTLAIIIWVIDFNYFKELDFLLGLLMFIVGVALYVYIMNYVSLSVHYVMSKKELFKNALLITIGNPLLFFSVLLGNSLLYYLSFRIWFLFLFFTISVSAFLTFFAFFRFTLRVEGKAAKLKSR</sequence>
<evidence type="ECO:0000313" key="3">
    <source>
        <dbReference type="Proteomes" id="UP000469125"/>
    </source>
</evidence>
<evidence type="ECO:0000313" key="2">
    <source>
        <dbReference type="EMBL" id="MUK89423.1"/>
    </source>
</evidence>
<organism evidence="2 3">
    <name type="scientific">Ornithinibacillus caprae</name>
    <dbReference type="NCBI Taxonomy" id="2678566"/>
    <lineage>
        <taxon>Bacteria</taxon>
        <taxon>Bacillati</taxon>
        <taxon>Bacillota</taxon>
        <taxon>Bacilli</taxon>
        <taxon>Bacillales</taxon>
        <taxon>Bacillaceae</taxon>
        <taxon>Ornithinibacillus</taxon>
    </lineage>
</organism>
<proteinExistence type="predicted"/>
<name>A0A6N8FJ21_9BACI</name>
<dbReference type="EMBL" id="WOCA01000011">
    <property type="protein sequence ID" value="MUK89423.1"/>
    <property type="molecule type" value="Genomic_DNA"/>
</dbReference>
<dbReference type="RefSeq" id="WP_155669393.1">
    <property type="nucleotide sequence ID" value="NZ_WOCA01000011.1"/>
</dbReference>
<feature type="transmembrane region" description="Helical" evidence="1">
    <location>
        <begin position="195"/>
        <end position="220"/>
    </location>
</feature>
<dbReference type="Proteomes" id="UP000469125">
    <property type="component" value="Unassembled WGS sequence"/>
</dbReference>
<keyword evidence="1" id="KW-0812">Transmembrane</keyword>
<keyword evidence="1" id="KW-1133">Transmembrane helix</keyword>
<dbReference type="Pfam" id="PF04854">
    <property type="entry name" value="DUF624"/>
    <property type="match status" value="1"/>
</dbReference>
<feature type="transmembrane region" description="Helical" evidence="1">
    <location>
        <begin position="50"/>
        <end position="76"/>
    </location>
</feature>
<gene>
    <name evidence="2" type="ORF">GMD78_13730</name>
</gene>
<comment type="caution">
    <text evidence="2">The sequence shown here is derived from an EMBL/GenBank/DDBJ whole genome shotgun (WGS) entry which is preliminary data.</text>
</comment>
<reference evidence="2 3" key="1">
    <citation type="submission" date="2019-11" db="EMBL/GenBank/DDBJ databases">
        <authorList>
            <person name="Li X."/>
        </authorList>
    </citation>
    <scope>NUCLEOTIDE SEQUENCE [LARGE SCALE GENOMIC DNA]</scope>
    <source>
        <strain evidence="2 3">L9</strain>
    </source>
</reference>
<protein>
    <submittedName>
        <fullName evidence="2">DUF624 domain-containing protein</fullName>
    </submittedName>
</protein>
<keyword evidence="1" id="KW-0472">Membrane</keyword>
<feature type="transmembrane region" description="Helical" evidence="1">
    <location>
        <begin position="21"/>
        <end position="44"/>
    </location>
</feature>
<feature type="transmembrane region" description="Helical" evidence="1">
    <location>
        <begin position="104"/>
        <end position="123"/>
    </location>
</feature>
<accession>A0A6N8FJ21</accession>
<feature type="transmembrane region" description="Helical" evidence="1">
    <location>
        <begin position="167"/>
        <end position="189"/>
    </location>
</feature>
<dbReference type="AlphaFoldDB" id="A0A6N8FJ21"/>
<feature type="transmembrane region" description="Helical" evidence="1">
    <location>
        <begin position="129"/>
        <end position="146"/>
    </location>
</feature>
<evidence type="ECO:0000256" key="1">
    <source>
        <dbReference type="SAM" id="Phobius"/>
    </source>
</evidence>
<keyword evidence="3" id="KW-1185">Reference proteome</keyword>